<gene>
    <name evidence="2" type="ORF">ACFOU2_00195</name>
</gene>
<keyword evidence="1" id="KW-1133">Transmembrane helix</keyword>
<dbReference type="RefSeq" id="WP_377911120.1">
    <property type="nucleotide sequence ID" value="NZ_JBHRZT010000003.1"/>
</dbReference>
<reference evidence="3" key="1">
    <citation type="journal article" date="2019" name="Int. J. Syst. Evol. Microbiol.">
        <title>The Global Catalogue of Microorganisms (GCM) 10K type strain sequencing project: providing services to taxonomists for standard genome sequencing and annotation.</title>
        <authorList>
            <consortium name="The Broad Institute Genomics Platform"/>
            <consortium name="The Broad Institute Genome Sequencing Center for Infectious Disease"/>
            <person name="Wu L."/>
            <person name="Ma J."/>
        </authorList>
    </citation>
    <scope>NUCLEOTIDE SEQUENCE [LARGE SCALE GENOMIC DNA]</scope>
    <source>
        <strain evidence="3">CCUG 61889</strain>
    </source>
</reference>
<comment type="caution">
    <text evidence="2">The sequence shown here is derived from an EMBL/GenBank/DDBJ whole genome shotgun (WGS) entry which is preliminary data.</text>
</comment>
<evidence type="ECO:0000256" key="1">
    <source>
        <dbReference type="SAM" id="Phobius"/>
    </source>
</evidence>
<evidence type="ECO:0000313" key="2">
    <source>
        <dbReference type="EMBL" id="MFC3882028.1"/>
    </source>
</evidence>
<keyword evidence="3" id="KW-1185">Reference proteome</keyword>
<keyword evidence="1" id="KW-0472">Membrane</keyword>
<feature type="transmembrane region" description="Helical" evidence="1">
    <location>
        <begin position="33"/>
        <end position="50"/>
    </location>
</feature>
<dbReference type="Proteomes" id="UP001595752">
    <property type="component" value="Unassembled WGS sequence"/>
</dbReference>
<keyword evidence="1" id="KW-0812">Transmembrane</keyword>
<evidence type="ECO:0000313" key="3">
    <source>
        <dbReference type="Proteomes" id="UP001595752"/>
    </source>
</evidence>
<feature type="transmembrane region" description="Helical" evidence="1">
    <location>
        <begin position="6"/>
        <end position="26"/>
    </location>
</feature>
<protein>
    <submittedName>
        <fullName evidence="2">Uncharacterized protein</fullName>
    </submittedName>
</protein>
<organism evidence="2 3">
    <name type="scientific">Bacillus songklensis</name>
    <dbReference type="NCBI Taxonomy" id="1069116"/>
    <lineage>
        <taxon>Bacteria</taxon>
        <taxon>Bacillati</taxon>
        <taxon>Bacillota</taxon>
        <taxon>Bacilli</taxon>
        <taxon>Bacillales</taxon>
        <taxon>Bacillaceae</taxon>
        <taxon>Bacillus</taxon>
    </lineage>
</organism>
<proteinExistence type="predicted"/>
<accession>A0ABV8AVN4</accession>
<feature type="transmembrane region" description="Helical" evidence="1">
    <location>
        <begin position="56"/>
        <end position="75"/>
    </location>
</feature>
<sequence>MITLLTSIVGLIFWILIIGSVVLFIVGMWKKSWKALLCSGIIFLPTALYFSGAENWIQAIALFPVIPFAMSYYYFRKKGPSNIAK</sequence>
<name>A0ABV8AVN4_9BACI</name>
<dbReference type="EMBL" id="JBHRZT010000003">
    <property type="protein sequence ID" value="MFC3882028.1"/>
    <property type="molecule type" value="Genomic_DNA"/>
</dbReference>